<dbReference type="Pfam" id="PF02167">
    <property type="entry name" value="Cytochrom_C1"/>
    <property type="match status" value="1"/>
</dbReference>
<evidence type="ECO:0000256" key="6">
    <source>
        <dbReference type="ARBA" id="ARBA00022989"/>
    </source>
</evidence>
<dbReference type="AlphaFoldDB" id="A0A1D8UWL2"/>
<evidence type="ECO:0000256" key="1">
    <source>
        <dbReference type="ARBA" id="ARBA00004370"/>
    </source>
</evidence>
<feature type="binding site" description="covalent" evidence="9">
    <location>
        <position position="41"/>
    </location>
    <ligand>
        <name>heme c</name>
        <dbReference type="ChEBI" id="CHEBI:61717"/>
    </ligand>
</feature>
<keyword evidence="4" id="KW-0812">Transmembrane</keyword>
<dbReference type="KEGG" id="kba:A0U89_02285"/>
<dbReference type="GO" id="GO:0020037">
    <property type="term" value="F:heme binding"/>
    <property type="evidence" value="ECO:0007669"/>
    <property type="project" value="InterPro"/>
</dbReference>
<dbReference type="PANTHER" id="PTHR10266">
    <property type="entry name" value="CYTOCHROME C1"/>
    <property type="match status" value="1"/>
</dbReference>
<dbReference type="STRING" id="153496.A0U89_02285"/>
<evidence type="ECO:0000256" key="9">
    <source>
        <dbReference type="PIRSR" id="PIRSR602326-1"/>
    </source>
</evidence>
<name>A0A1D8UWL2_9PROT</name>
<evidence type="ECO:0000313" key="10">
    <source>
        <dbReference type="EMBL" id="AOX18058.1"/>
    </source>
</evidence>
<gene>
    <name evidence="10" type="ORF">A0U89_02285</name>
</gene>
<keyword evidence="3 9" id="KW-0349">Heme</keyword>
<evidence type="ECO:0000256" key="8">
    <source>
        <dbReference type="ARBA" id="ARBA00023136"/>
    </source>
</evidence>
<feature type="binding site" description="covalent" evidence="9">
    <location>
        <position position="160"/>
    </location>
    <ligand>
        <name>heme c</name>
        <dbReference type="ChEBI" id="CHEBI:61717"/>
    </ligand>
</feature>
<accession>A0A1D8UWL2</accession>
<comment type="cofactor">
    <cofactor evidence="9">
        <name>heme c</name>
        <dbReference type="ChEBI" id="CHEBI:61717"/>
    </cofactor>
    <text evidence="9">Binds 1 heme c group covalently per subunit.</text>
</comment>
<organism evidence="10 11">
    <name type="scientific">Kozakia baliensis</name>
    <dbReference type="NCBI Taxonomy" id="153496"/>
    <lineage>
        <taxon>Bacteria</taxon>
        <taxon>Pseudomonadati</taxon>
        <taxon>Pseudomonadota</taxon>
        <taxon>Alphaproteobacteria</taxon>
        <taxon>Acetobacterales</taxon>
        <taxon>Acetobacteraceae</taxon>
        <taxon>Kozakia</taxon>
    </lineage>
</organism>
<feature type="binding site" description="covalent" evidence="9">
    <location>
        <position position="37"/>
    </location>
    <ligand>
        <name>heme c</name>
        <dbReference type="ChEBI" id="CHEBI:61717"/>
    </ligand>
</feature>
<dbReference type="InterPro" id="IPR002326">
    <property type="entry name" value="Cyt_c1"/>
</dbReference>
<keyword evidence="6" id="KW-1133">Transmembrane helix</keyword>
<dbReference type="SUPFAM" id="SSF46626">
    <property type="entry name" value="Cytochrome c"/>
    <property type="match status" value="1"/>
</dbReference>
<keyword evidence="11" id="KW-1185">Reference proteome</keyword>
<dbReference type="Gene3D" id="1.10.760.10">
    <property type="entry name" value="Cytochrome c-like domain"/>
    <property type="match status" value="1"/>
</dbReference>
<dbReference type="PRINTS" id="PR00603">
    <property type="entry name" value="CYTOCHROMEC1"/>
</dbReference>
<evidence type="ECO:0000256" key="5">
    <source>
        <dbReference type="ARBA" id="ARBA00022723"/>
    </source>
</evidence>
<reference evidence="10 11" key="1">
    <citation type="journal article" date="2016" name="Microb. Cell Fact.">
        <title>Dissection of exopolysaccharide biosynthesis in Kozakia baliensis.</title>
        <authorList>
            <person name="Brandt J.U."/>
            <person name="Jakob F."/>
            <person name="Behr J."/>
            <person name="Geissler A.J."/>
            <person name="Vogel R.F."/>
        </authorList>
    </citation>
    <scope>NUCLEOTIDE SEQUENCE [LARGE SCALE GENOMIC DNA]</scope>
    <source>
        <strain evidence="10 11">DSM 14400</strain>
    </source>
</reference>
<evidence type="ECO:0000256" key="4">
    <source>
        <dbReference type="ARBA" id="ARBA00022692"/>
    </source>
</evidence>
<protein>
    <recommendedName>
        <fullName evidence="2">Cytochrome c1</fullName>
    </recommendedName>
</protein>
<dbReference type="Proteomes" id="UP000179145">
    <property type="component" value="Chromosome"/>
</dbReference>
<dbReference type="eggNOG" id="COG2857">
    <property type="taxonomic scope" value="Bacteria"/>
</dbReference>
<keyword evidence="8" id="KW-0472">Membrane</keyword>
<feature type="binding site" description="covalent" evidence="9">
    <location>
        <position position="40"/>
    </location>
    <ligand>
        <name>heme c</name>
        <dbReference type="ChEBI" id="CHEBI:61717"/>
    </ligand>
</feature>
<evidence type="ECO:0000256" key="2">
    <source>
        <dbReference type="ARBA" id="ARBA00016165"/>
    </source>
</evidence>
<dbReference type="EMBL" id="CP014674">
    <property type="protein sequence ID" value="AOX18058.1"/>
    <property type="molecule type" value="Genomic_DNA"/>
</dbReference>
<dbReference type="GO" id="GO:0046872">
    <property type="term" value="F:metal ion binding"/>
    <property type="evidence" value="ECO:0007669"/>
    <property type="project" value="UniProtKB-KW"/>
</dbReference>
<dbReference type="InterPro" id="IPR036909">
    <property type="entry name" value="Cyt_c-like_dom_sf"/>
</dbReference>
<sequence length="231" mass="25419">MKRLFWFGLLMAGATHVPSAYADTPEQRGFQVFRQVCSACHSLNHVAYADLSGLGFSTDKIKEYAAQHQVADGLDDNGDPKTRTAKPTDMIGSPYPSEAVARMANHGDVPPDFSRRGVTQKGGVGWIAHMLQSYGPPPAGKVLRPGSYYNTAMPHGHIGMPPPLHDKQIYYQDGTPATVAQMSQDIAAFLYWVATPHLATRHKVGGFVLAYLSVMTLLVLTLKRRVWKRLK</sequence>
<keyword evidence="7 9" id="KW-0408">Iron</keyword>
<evidence type="ECO:0000256" key="7">
    <source>
        <dbReference type="ARBA" id="ARBA00023004"/>
    </source>
</evidence>
<evidence type="ECO:0000256" key="3">
    <source>
        <dbReference type="ARBA" id="ARBA00022617"/>
    </source>
</evidence>
<keyword evidence="5 9" id="KW-0479">Metal-binding</keyword>
<proteinExistence type="predicted"/>
<dbReference type="GO" id="GO:0009055">
    <property type="term" value="F:electron transfer activity"/>
    <property type="evidence" value="ECO:0007669"/>
    <property type="project" value="InterPro"/>
</dbReference>
<dbReference type="RefSeq" id="WP_070403563.1">
    <property type="nucleotide sequence ID" value="NZ_BJVW01000013.1"/>
</dbReference>
<dbReference type="GO" id="GO:0016020">
    <property type="term" value="C:membrane"/>
    <property type="evidence" value="ECO:0007669"/>
    <property type="project" value="UniProtKB-SubCell"/>
</dbReference>
<dbReference type="PANTHER" id="PTHR10266:SF3">
    <property type="entry name" value="CYTOCHROME C1, HEME PROTEIN, MITOCHONDRIAL"/>
    <property type="match status" value="1"/>
</dbReference>
<comment type="subcellular location">
    <subcellularLocation>
        <location evidence="1">Membrane</location>
    </subcellularLocation>
</comment>
<dbReference type="OrthoDB" id="9808471at2"/>
<evidence type="ECO:0000313" key="11">
    <source>
        <dbReference type="Proteomes" id="UP000179145"/>
    </source>
</evidence>